<dbReference type="InterPro" id="IPR036878">
    <property type="entry name" value="Glu_permease_IIB"/>
</dbReference>
<dbReference type="InterPro" id="IPR050429">
    <property type="entry name" value="PTS_Glucose_EIICBA"/>
</dbReference>
<dbReference type="Pfam" id="PF00367">
    <property type="entry name" value="PTS_EIIB"/>
    <property type="match status" value="1"/>
</dbReference>
<dbReference type="InterPro" id="IPR003352">
    <property type="entry name" value="PTS_EIIC"/>
</dbReference>
<keyword evidence="9 13" id="KW-1133">Transmembrane helix</keyword>
<evidence type="ECO:0000256" key="3">
    <source>
        <dbReference type="ARBA" id="ARBA00022475"/>
    </source>
</evidence>
<evidence type="ECO:0000259" key="14">
    <source>
        <dbReference type="PROSITE" id="PS51098"/>
    </source>
</evidence>
<dbReference type="PANTHER" id="PTHR30009">
    <property type="entry name" value="CYTOCHROME C-TYPE SYNTHESIS PROTEIN AND PTS TRANSMEMBRANE COMPONENT"/>
    <property type="match status" value="1"/>
</dbReference>
<evidence type="ECO:0000256" key="5">
    <source>
        <dbReference type="ARBA" id="ARBA00022679"/>
    </source>
</evidence>
<feature type="region of interest" description="Disordered" evidence="12">
    <location>
        <begin position="387"/>
        <end position="413"/>
    </location>
</feature>
<gene>
    <name evidence="16" type="primary">nagE</name>
    <name evidence="16" type="ORF">ACFQ4Y_13820</name>
</gene>
<proteinExistence type="predicted"/>
<dbReference type="InterPro" id="IPR001996">
    <property type="entry name" value="PTS_IIB_1"/>
</dbReference>
<keyword evidence="10 13" id="KW-0472">Membrane</keyword>
<dbReference type="InterPro" id="IPR010974">
    <property type="entry name" value="PTS_IIBC_nag"/>
</dbReference>
<evidence type="ECO:0000256" key="6">
    <source>
        <dbReference type="ARBA" id="ARBA00022683"/>
    </source>
</evidence>
<dbReference type="Pfam" id="PF02378">
    <property type="entry name" value="PTS_EIIC"/>
    <property type="match status" value="1"/>
</dbReference>
<feature type="transmembrane region" description="Helical" evidence="13">
    <location>
        <begin position="248"/>
        <end position="268"/>
    </location>
</feature>
<evidence type="ECO:0000256" key="9">
    <source>
        <dbReference type="ARBA" id="ARBA00022989"/>
    </source>
</evidence>
<keyword evidence="8" id="KW-0418">Kinase</keyword>
<evidence type="ECO:0000256" key="10">
    <source>
        <dbReference type="ARBA" id="ARBA00023136"/>
    </source>
</evidence>
<evidence type="ECO:0000256" key="11">
    <source>
        <dbReference type="PROSITE-ProRule" id="PRU00421"/>
    </source>
</evidence>
<feature type="transmembrane region" description="Helical" evidence="13">
    <location>
        <begin position="358"/>
        <end position="378"/>
    </location>
</feature>
<dbReference type="InterPro" id="IPR013013">
    <property type="entry name" value="PTS_EIIC_1"/>
</dbReference>
<feature type="transmembrane region" description="Helical" evidence="13">
    <location>
        <begin position="304"/>
        <end position="329"/>
    </location>
</feature>
<feature type="domain" description="PTS EIIB type-1" evidence="14">
    <location>
        <begin position="420"/>
        <end position="500"/>
    </location>
</feature>
<evidence type="ECO:0000313" key="16">
    <source>
        <dbReference type="EMBL" id="MFD1427980.1"/>
    </source>
</evidence>
<feature type="transmembrane region" description="Helical" evidence="13">
    <location>
        <begin position="84"/>
        <end position="103"/>
    </location>
</feature>
<comment type="caution">
    <text evidence="16">The sequence shown here is derived from an EMBL/GenBank/DDBJ whole genome shotgun (WGS) entry which is preliminary data.</text>
</comment>
<dbReference type="EC" id="2.7.1.193" evidence="16"/>
<keyword evidence="2" id="KW-0813">Transport</keyword>
<dbReference type="SUPFAM" id="SSF55604">
    <property type="entry name" value="Glucose permease domain IIB"/>
    <property type="match status" value="1"/>
</dbReference>
<evidence type="ECO:0000256" key="2">
    <source>
        <dbReference type="ARBA" id="ARBA00022448"/>
    </source>
</evidence>
<protein>
    <submittedName>
        <fullName evidence="16">N-acetylglucosamine-specific PTS transporter subunit IIBC</fullName>
        <ecNumber evidence="16">2.7.1.193</ecNumber>
    </submittedName>
</protein>
<accession>A0ABW4CDW5</accession>
<feature type="transmembrane region" description="Helical" evidence="13">
    <location>
        <begin position="180"/>
        <end position="198"/>
    </location>
</feature>
<keyword evidence="3" id="KW-1003">Cell membrane</keyword>
<dbReference type="PROSITE" id="PS51103">
    <property type="entry name" value="PTS_EIIC_TYPE_1"/>
    <property type="match status" value="1"/>
</dbReference>
<keyword evidence="4" id="KW-0762">Sugar transport</keyword>
<dbReference type="GO" id="GO:0103111">
    <property type="term" value="F:protein-N(pi)-phosphohistidine--N-acetyl-D-glucosamine phosphotransferase activity"/>
    <property type="evidence" value="ECO:0007669"/>
    <property type="project" value="UniProtKB-EC"/>
</dbReference>
<dbReference type="PROSITE" id="PS01035">
    <property type="entry name" value="PTS_EIIB_TYPE_1_CYS"/>
    <property type="match status" value="1"/>
</dbReference>
<feature type="transmembrane region" description="Helical" evidence="13">
    <location>
        <begin position="280"/>
        <end position="298"/>
    </location>
</feature>
<evidence type="ECO:0000256" key="7">
    <source>
        <dbReference type="ARBA" id="ARBA00022692"/>
    </source>
</evidence>
<feature type="compositionally biased region" description="Basic and acidic residues" evidence="12">
    <location>
        <begin position="397"/>
        <end position="413"/>
    </location>
</feature>
<organism evidence="16 17">
    <name type="scientific">Kroppenstedtia sanguinis</name>
    <dbReference type="NCBI Taxonomy" id="1380684"/>
    <lineage>
        <taxon>Bacteria</taxon>
        <taxon>Bacillati</taxon>
        <taxon>Bacillota</taxon>
        <taxon>Bacilli</taxon>
        <taxon>Bacillales</taxon>
        <taxon>Thermoactinomycetaceae</taxon>
        <taxon>Kroppenstedtia</taxon>
    </lineage>
</organism>
<feature type="transmembrane region" description="Helical" evidence="13">
    <location>
        <begin position="115"/>
        <end position="134"/>
    </location>
</feature>
<evidence type="ECO:0000256" key="12">
    <source>
        <dbReference type="SAM" id="MobiDB-lite"/>
    </source>
</evidence>
<evidence type="ECO:0000256" key="8">
    <source>
        <dbReference type="ARBA" id="ARBA00022777"/>
    </source>
</evidence>
<dbReference type="EMBL" id="JBHTNU010000015">
    <property type="protein sequence ID" value="MFD1427980.1"/>
    <property type="molecule type" value="Genomic_DNA"/>
</dbReference>
<evidence type="ECO:0000259" key="15">
    <source>
        <dbReference type="PROSITE" id="PS51103"/>
    </source>
</evidence>
<dbReference type="NCBIfam" id="TIGR00826">
    <property type="entry name" value="EIIB_glc"/>
    <property type="match status" value="1"/>
</dbReference>
<evidence type="ECO:0000313" key="17">
    <source>
        <dbReference type="Proteomes" id="UP001597282"/>
    </source>
</evidence>
<comment type="subcellular location">
    <subcellularLocation>
        <location evidence="1">Cell membrane</location>
        <topology evidence="1">Multi-pass membrane protein</topology>
    </subcellularLocation>
</comment>
<keyword evidence="6" id="KW-0598">Phosphotransferase system</keyword>
<feature type="transmembrane region" description="Helical" evidence="13">
    <location>
        <begin position="154"/>
        <end position="174"/>
    </location>
</feature>
<reference evidence="17" key="1">
    <citation type="journal article" date="2019" name="Int. J. Syst. Evol. Microbiol.">
        <title>The Global Catalogue of Microorganisms (GCM) 10K type strain sequencing project: providing services to taxonomists for standard genome sequencing and annotation.</title>
        <authorList>
            <consortium name="The Broad Institute Genomics Platform"/>
            <consortium name="The Broad Institute Genome Sequencing Center for Infectious Disease"/>
            <person name="Wu L."/>
            <person name="Ma J."/>
        </authorList>
    </citation>
    <scope>NUCLEOTIDE SEQUENCE [LARGE SCALE GENOMIC DNA]</scope>
    <source>
        <strain evidence="17">S1</strain>
    </source>
</reference>
<dbReference type="PROSITE" id="PS51098">
    <property type="entry name" value="PTS_EIIB_TYPE_1"/>
    <property type="match status" value="1"/>
</dbReference>
<sequence>MKALLGKLQQIGKALMLPIAVMPAAALLMSLGVLINTFSEQLSMPWLAEVGNTMTTGADGILGFLPILFAVGVAIGLSNSAGAAGLAAVVGYMVLNSIVGMNAPAPDNPAWQVKIDQMGVLGGIITGLVTAYLYKRFHDIRLPDWLQFFGGSRFVPIITAFVMFLLGILFRFIWPPIQDVIEAAGNGVIGAGAVGMFGYGLLNRLLIPLGLHHIINTLVWFQLGKFENSAGDIVTGDLYRFFAGDPTAGTFMAGFFPIMMFALPAACLAMVHEAKPSRKAAVAGVLGSVALTSFLTGITEPIEFLFMFLAPVLYLIHAILMGTSMALMYLLDVKHGFGFSAGLIDYVVNFHLSTKGWLIIPVGLGFALLYYIIFRFAIRKFNLPTPGREEEEDDKGEAESSKDPKEVETSNKADASDDLEVLAGEVLEAIGGKENIEDLDACITRLRMTLKDDSKLDQNRLKKLGASGVIRVGAGNYQAVFGTRSELLKERILSQIGREG</sequence>
<feature type="domain" description="PTS EIIC type-1" evidence="15">
    <location>
        <begin position="2"/>
        <end position="390"/>
    </location>
</feature>
<dbReference type="NCBIfam" id="TIGR01998">
    <property type="entry name" value="PTS-II-BC-nag"/>
    <property type="match status" value="1"/>
</dbReference>
<name>A0ABW4CDW5_9BACL</name>
<dbReference type="RefSeq" id="WP_380166446.1">
    <property type="nucleotide sequence ID" value="NZ_JBHTNU010000015.1"/>
</dbReference>
<keyword evidence="17" id="KW-1185">Reference proteome</keyword>
<evidence type="ECO:0000256" key="13">
    <source>
        <dbReference type="SAM" id="Phobius"/>
    </source>
</evidence>
<evidence type="ECO:0000256" key="1">
    <source>
        <dbReference type="ARBA" id="ARBA00004651"/>
    </source>
</evidence>
<dbReference type="Gene3D" id="3.30.1360.60">
    <property type="entry name" value="Glucose permease domain IIB"/>
    <property type="match status" value="1"/>
</dbReference>
<keyword evidence="5 16" id="KW-0808">Transferase</keyword>
<dbReference type="InterPro" id="IPR018113">
    <property type="entry name" value="PTrfase_EIIB_Cys"/>
</dbReference>
<keyword evidence="7 13" id="KW-0812">Transmembrane</keyword>
<feature type="transmembrane region" description="Helical" evidence="13">
    <location>
        <begin position="58"/>
        <end position="77"/>
    </location>
</feature>
<dbReference type="Proteomes" id="UP001597282">
    <property type="component" value="Unassembled WGS sequence"/>
</dbReference>
<dbReference type="CDD" id="cd00212">
    <property type="entry name" value="PTS_IIB_glc"/>
    <property type="match status" value="1"/>
</dbReference>
<feature type="active site" description="Phosphocysteine intermediate; for EIIB activity" evidence="11">
    <location>
        <position position="442"/>
    </location>
</feature>
<feature type="transmembrane region" description="Helical" evidence="13">
    <location>
        <begin position="15"/>
        <end position="38"/>
    </location>
</feature>
<evidence type="ECO:0000256" key="4">
    <source>
        <dbReference type="ARBA" id="ARBA00022597"/>
    </source>
</evidence>